<gene>
    <name evidence="3" type="ORF">GMJLKIPL_1087</name>
</gene>
<accession>A0ABQ4S7K8</accession>
<dbReference type="InterPro" id="IPR001343">
    <property type="entry name" value="Hemolysn_Ca-bd"/>
</dbReference>
<reference evidence="3" key="1">
    <citation type="journal article" date="2021" name="Front. Microbiol.">
        <title>Comprehensive Comparative Genomics and Phenotyping of Methylobacterium Species.</title>
        <authorList>
            <person name="Alessa O."/>
            <person name="Ogura Y."/>
            <person name="Fujitani Y."/>
            <person name="Takami H."/>
            <person name="Hayashi T."/>
            <person name="Sahin N."/>
            <person name="Tani A."/>
        </authorList>
    </citation>
    <scope>NUCLEOTIDE SEQUENCE</scope>
    <source>
        <strain evidence="3">DSM 17168</strain>
    </source>
</reference>
<evidence type="ECO:0000313" key="3">
    <source>
        <dbReference type="EMBL" id="GJD99171.1"/>
    </source>
</evidence>
<name>A0ABQ4S7K8_9HYPH</name>
<evidence type="ECO:0000256" key="2">
    <source>
        <dbReference type="ARBA" id="ARBA00022525"/>
    </source>
</evidence>
<dbReference type="InterPro" id="IPR011049">
    <property type="entry name" value="Serralysin-like_metalloprot_C"/>
</dbReference>
<organism evidence="3 4">
    <name type="scientific">Methylobacterium isbiliense</name>
    <dbReference type="NCBI Taxonomy" id="315478"/>
    <lineage>
        <taxon>Bacteria</taxon>
        <taxon>Pseudomonadati</taxon>
        <taxon>Pseudomonadota</taxon>
        <taxon>Alphaproteobacteria</taxon>
        <taxon>Hyphomicrobiales</taxon>
        <taxon>Methylobacteriaceae</taxon>
        <taxon>Methylobacterium</taxon>
    </lineage>
</organism>
<dbReference type="InterPro" id="IPR018511">
    <property type="entry name" value="Hemolysin-typ_Ca-bd_CS"/>
</dbReference>
<dbReference type="Proteomes" id="UP001055153">
    <property type="component" value="Unassembled WGS sequence"/>
</dbReference>
<dbReference type="InterPro" id="IPR050557">
    <property type="entry name" value="RTX_toxin/Mannuronan_C5-epim"/>
</dbReference>
<keyword evidence="2" id="KW-0964">Secreted</keyword>
<dbReference type="Pfam" id="PF00353">
    <property type="entry name" value="HemolysinCabind"/>
    <property type="match status" value="3"/>
</dbReference>
<keyword evidence="4" id="KW-1185">Reference proteome</keyword>
<protein>
    <recommendedName>
        <fullName evidence="5">Calcium-binding protein</fullName>
    </recommendedName>
</protein>
<comment type="caution">
    <text evidence="3">The sequence shown here is derived from an EMBL/GenBank/DDBJ whole genome shotgun (WGS) entry which is preliminary data.</text>
</comment>
<proteinExistence type="predicted"/>
<dbReference type="PANTHER" id="PTHR38340">
    <property type="entry name" value="S-LAYER PROTEIN"/>
    <property type="match status" value="1"/>
</dbReference>
<dbReference type="PROSITE" id="PS00330">
    <property type="entry name" value="HEMOLYSIN_CALCIUM"/>
    <property type="match status" value="5"/>
</dbReference>
<evidence type="ECO:0000313" key="4">
    <source>
        <dbReference type="Proteomes" id="UP001055153"/>
    </source>
</evidence>
<dbReference type="Gene3D" id="2.150.10.10">
    <property type="entry name" value="Serralysin-like metalloprotease, C-terminal"/>
    <property type="match status" value="2"/>
</dbReference>
<dbReference type="RefSeq" id="WP_238234060.1">
    <property type="nucleotide sequence ID" value="NZ_BPQQ01000011.1"/>
</dbReference>
<dbReference type="SUPFAM" id="SSF51120">
    <property type="entry name" value="beta-Roll"/>
    <property type="match status" value="2"/>
</dbReference>
<dbReference type="EMBL" id="BPQQ01000011">
    <property type="protein sequence ID" value="GJD99171.1"/>
    <property type="molecule type" value="Genomic_DNA"/>
</dbReference>
<reference evidence="3" key="2">
    <citation type="submission" date="2021-08" db="EMBL/GenBank/DDBJ databases">
        <authorList>
            <person name="Tani A."/>
            <person name="Ola A."/>
            <person name="Ogura Y."/>
            <person name="Katsura K."/>
            <person name="Hayashi T."/>
        </authorList>
    </citation>
    <scope>NUCLEOTIDE SEQUENCE</scope>
    <source>
        <strain evidence="3">DSM 17168</strain>
    </source>
</reference>
<dbReference type="PRINTS" id="PR00313">
    <property type="entry name" value="CABNDNGRPT"/>
</dbReference>
<evidence type="ECO:0000256" key="1">
    <source>
        <dbReference type="ARBA" id="ARBA00004613"/>
    </source>
</evidence>
<evidence type="ECO:0008006" key="5">
    <source>
        <dbReference type="Google" id="ProtNLM"/>
    </source>
</evidence>
<comment type="subcellular location">
    <subcellularLocation>
        <location evidence="1">Secreted</location>
    </subcellularLocation>
</comment>
<sequence length="303" mass="31382">MATIYGDRNWFFKDDTLMGGEDDDVIYGGDGKDKIHGGNGQDTLFGGNGDDTLSGWGGRDVLDGGYGNDSMAGGVGADTFTDIAGVDTMNGGDGDDHVDYSGYAGRVIVDLVQGTARQEYRVKEVNAPERFDGQGTDTLISIEDVSGGDYGDTIRGDDNGNGLSGGYGNDLLDGRGGNDVLAGGAGDDTLTGGSGVDTFLFDSSLAHAGIDRITDFNAAEDRFRLDRSIFTSLDLGVLDASQFKIVDTAAPTGLDVDDRIIVSSWNGYVYYDADGSGSGGAVAIADLDVADMAGISAQDFVAL</sequence>
<dbReference type="PANTHER" id="PTHR38340:SF1">
    <property type="entry name" value="S-LAYER PROTEIN"/>
    <property type="match status" value="1"/>
</dbReference>